<comment type="caution">
    <text evidence="1">The sequence shown here is derived from an EMBL/GenBank/DDBJ whole genome shotgun (WGS) entry which is preliminary data.</text>
</comment>
<evidence type="ECO:0000313" key="1">
    <source>
        <dbReference type="EMBL" id="ORY22096.1"/>
    </source>
</evidence>
<dbReference type="EMBL" id="MCOG01000253">
    <property type="protein sequence ID" value="ORY22096.1"/>
    <property type="molecule type" value="Genomic_DNA"/>
</dbReference>
<dbReference type="AlphaFoldDB" id="A0A1Y2AHW1"/>
<keyword evidence="2" id="KW-1185">Reference proteome</keyword>
<proteinExistence type="predicted"/>
<accession>A0A1Y2AHW1</accession>
<dbReference type="Proteomes" id="UP000193920">
    <property type="component" value="Unassembled WGS sequence"/>
</dbReference>
<name>A0A1Y2AHW1_9FUNG</name>
<organism evidence="1 2">
    <name type="scientific">Neocallimastix californiae</name>
    <dbReference type="NCBI Taxonomy" id="1754190"/>
    <lineage>
        <taxon>Eukaryota</taxon>
        <taxon>Fungi</taxon>
        <taxon>Fungi incertae sedis</taxon>
        <taxon>Chytridiomycota</taxon>
        <taxon>Chytridiomycota incertae sedis</taxon>
        <taxon>Neocallimastigomycetes</taxon>
        <taxon>Neocallimastigales</taxon>
        <taxon>Neocallimastigaceae</taxon>
        <taxon>Neocallimastix</taxon>
    </lineage>
</organism>
<gene>
    <name evidence="1" type="ORF">LY90DRAFT_515727</name>
</gene>
<evidence type="ECO:0000313" key="2">
    <source>
        <dbReference type="Proteomes" id="UP000193920"/>
    </source>
</evidence>
<protein>
    <submittedName>
        <fullName evidence="1">Uncharacterized protein</fullName>
    </submittedName>
</protein>
<reference evidence="1 2" key="1">
    <citation type="submission" date="2016-08" db="EMBL/GenBank/DDBJ databases">
        <title>A Parts List for Fungal Cellulosomes Revealed by Comparative Genomics.</title>
        <authorList>
            <consortium name="DOE Joint Genome Institute"/>
            <person name="Haitjema C.H."/>
            <person name="Gilmore S.P."/>
            <person name="Henske J.K."/>
            <person name="Solomon K.V."/>
            <person name="De Groot R."/>
            <person name="Kuo A."/>
            <person name="Mondo S.J."/>
            <person name="Salamov A.A."/>
            <person name="Labutti K."/>
            <person name="Zhao Z."/>
            <person name="Chiniquy J."/>
            <person name="Barry K."/>
            <person name="Brewer H.M."/>
            <person name="Purvine S.O."/>
            <person name="Wright A.T."/>
            <person name="Boxma B."/>
            <person name="Van Alen T."/>
            <person name="Hackstein J.H."/>
            <person name="Baker S.E."/>
            <person name="Grigoriev I.V."/>
            <person name="O'Malley M.A."/>
        </authorList>
    </citation>
    <scope>NUCLEOTIDE SEQUENCE [LARGE SCALE GENOMIC DNA]</scope>
    <source>
        <strain evidence="1 2">G1</strain>
    </source>
</reference>
<sequence length="138" mass="16259">MNISILTSTQNINNPSVKHANPTWQGPKIQAYAEALIHLPIQNYLEDYTTLEIFLIKRKTIITLMKLIKELINNINMFYDLYIDLPLRYFELINDTIFKEINLSELVYRIKAYEDKNVINYLFISNILETVTNNNIES</sequence>